<dbReference type="Gene3D" id="3.40.640.10">
    <property type="entry name" value="Type I PLP-dependent aspartate aminotransferase-like (Major domain)"/>
    <property type="match status" value="1"/>
</dbReference>
<feature type="domain" description="Aminotransferase class I/classII large" evidence="2">
    <location>
        <begin position="62"/>
        <end position="458"/>
    </location>
</feature>
<evidence type="ECO:0000313" key="3">
    <source>
        <dbReference type="EMBL" id="KAK2070572.1"/>
    </source>
</evidence>
<dbReference type="SUPFAM" id="SSF53383">
    <property type="entry name" value="PLP-dependent transferases"/>
    <property type="match status" value="1"/>
</dbReference>
<keyword evidence="4" id="KW-1185">Reference proteome</keyword>
<feature type="compositionally biased region" description="Polar residues" evidence="1">
    <location>
        <begin position="1"/>
        <end position="10"/>
    </location>
</feature>
<dbReference type="Gene3D" id="3.90.1150.10">
    <property type="entry name" value="Aspartate Aminotransferase, domain 1"/>
    <property type="match status" value="1"/>
</dbReference>
<dbReference type="EMBL" id="JAQQPM010000004">
    <property type="protein sequence ID" value="KAK2070572.1"/>
    <property type="molecule type" value="Genomic_DNA"/>
</dbReference>
<dbReference type="InterPro" id="IPR015424">
    <property type="entry name" value="PyrdxlP-dep_Trfase"/>
</dbReference>
<dbReference type="InterPro" id="IPR015421">
    <property type="entry name" value="PyrdxlP-dep_Trfase_major"/>
</dbReference>
<evidence type="ECO:0000313" key="4">
    <source>
        <dbReference type="Proteomes" id="UP001217918"/>
    </source>
</evidence>
<comment type="caution">
    <text evidence="3">The sequence shown here is derived from an EMBL/GenBank/DDBJ whole genome shotgun (WGS) entry which is preliminary data.</text>
</comment>
<dbReference type="Proteomes" id="UP001217918">
    <property type="component" value="Unassembled WGS sequence"/>
</dbReference>
<gene>
    <name evidence="3" type="ORF">P8C59_005057</name>
</gene>
<feature type="region of interest" description="Disordered" evidence="1">
    <location>
        <begin position="1"/>
        <end position="20"/>
    </location>
</feature>
<dbReference type="InterPro" id="IPR015422">
    <property type="entry name" value="PyrdxlP-dep_Trfase_small"/>
</dbReference>
<proteinExistence type="predicted"/>
<feature type="compositionally biased region" description="Basic and acidic residues" evidence="1">
    <location>
        <begin position="471"/>
        <end position="492"/>
    </location>
</feature>
<reference evidence="3" key="1">
    <citation type="journal article" date="2023" name="Mol. Plant Microbe Interact.">
        <title>Elucidating the Obligate Nature and Biological Capacity of an Invasive Fungal Corn Pathogen.</title>
        <authorList>
            <person name="MacCready J.S."/>
            <person name="Roggenkamp E.M."/>
            <person name="Gdanetz K."/>
            <person name="Chilvers M.I."/>
        </authorList>
    </citation>
    <scope>NUCLEOTIDE SEQUENCE</scope>
    <source>
        <strain evidence="3">PM02</strain>
    </source>
</reference>
<evidence type="ECO:0000256" key="1">
    <source>
        <dbReference type="SAM" id="MobiDB-lite"/>
    </source>
</evidence>
<evidence type="ECO:0000259" key="2">
    <source>
        <dbReference type="Pfam" id="PF00155"/>
    </source>
</evidence>
<name>A0AAD9I4U3_9PEZI</name>
<dbReference type="CDD" id="cd00609">
    <property type="entry name" value="AAT_like"/>
    <property type="match status" value="1"/>
</dbReference>
<dbReference type="Pfam" id="PF00155">
    <property type="entry name" value="Aminotran_1_2"/>
    <property type="match status" value="1"/>
</dbReference>
<accession>A0AAD9I4U3</accession>
<organism evidence="3 4">
    <name type="scientific">Phyllachora maydis</name>
    <dbReference type="NCBI Taxonomy" id="1825666"/>
    <lineage>
        <taxon>Eukaryota</taxon>
        <taxon>Fungi</taxon>
        <taxon>Dikarya</taxon>
        <taxon>Ascomycota</taxon>
        <taxon>Pezizomycotina</taxon>
        <taxon>Sordariomycetes</taxon>
        <taxon>Sordariomycetidae</taxon>
        <taxon>Phyllachorales</taxon>
        <taxon>Phyllachoraceae</taxon>
        <taxon>Phyllachora</taxon>
    </lineage>
</organism>
<dbReference type="PANTHER" id="PTHR42858">
    <property type="entry name" value="AMINOTRANSFERASE"/>
    <property type="match status" value="1"/>
</dbReference>
<dbReference type="InterPro" id="IPR004839">
    <property type="entry name" value="Aminotransferase_I/II_large"/>
</dbReference>
<protein>
    <recommendedName>
        <fullName evidence="2">Aminotransferase class I/classII large domain-containing protein</fullName>
    </recommendedName>
</protein>
<feature type="region of interest" description="Disordered" evidence="1">
    <location>
        <begin position="469"/>
        <end position="492"/>
    </location>
</feature>
<dbReference type="PANTHER" id="PTHR42858:SF1">
    <property type="entry name" value="LD15494P"/>
    <property type="match status" value="1"/>
</dbReference>
<dbReference type="GO" id="GO:0047536">
    <property type="term" value="F:2-aminoadipate transaminase activity"/>
    <property type="evidence" value="ECO:0007669"/>
    <property type="project" value="TreeGrafter"/>
</dbReference>
<dbReference type="AlphaFoldDB" id="A0AAD9I4U3"/>
<dbReference type="GO" id="GO:0030170">
    <property type="term" value="F:pyridoxal phosphate binding"/>
    <property type="evidence" value="ECO:0007669"/>
    <property type="project" value="InterPro"/>
</dbReference>
<sequence>MMSSTAGATPTNPPGHLRTRDGRKLINLTRGWPSPATLPAQQLRQAADRFLAADPAVVVPGLQYGPDAGHPPLRAALAAWLGRLYGAGAGGGPERICITGGASQSIACILQSFTDPAFTRAVWAVAPCYFLACPILADAGFAGRLRAVPEDEEGVDLDALETGLDAFETDPGEAKLDRPVFKVPGPLRKVYKHIIYAVPTCANPSGLTMSRRRREGLVRLARKYNALVICDDVYDFLQWPVDSASAGDPVPLSLPLLPRLSDIDGALGATRHDPAGKCFGHAVSNGSFSKIIAPGVRTGWVHGTADFALGLAQTGSTKSGGAPSQLTAAVVGEMLASGALDDHLARTARPALRARHAAALTAVRTHLAGLGVGVSAASEGRYGGYFLWLTLPAGSSGGRAQWDAAEVAARAQEEEDLIIAPGKLFEVLGDTESATFPRNIRLCYAWEAEEDIVEGIARLGRVMQSMLDEGEGARAGKPEDPTHGTKDEFEYA</sequence>